<dbReference type="EMBL" id="SZPQ01000078">
    <property type="protein sequence ID" value="TKI02439.1"/>
    <property type="molecule type" value="Genomic_DNA"/>
</dbReference>
<feature type="transmembrane region" description="Helical" evidence="1">
    <location>
        <begin position="21"/>
        <end position="40"/>
    </location>
</feature>
<evidence type="ECO:0000256" key="1">
    <source>
        <dbReference type="SAM" id="Phobius"/>
    </source>
</evidence>
<proteinExistence type="predicted"/>
<evidence type="ECO:0000313" key="3">
    <source>
        <dbReference type="Proteomes" id="UP000305202"/>
    </source>
</evidence>
<sequence>MADDKRLPLGKRIFHSFLENTVSLLGGILVFVCLYWFFHFETWHERFIYIIISILFVYVLVKVLPDRSE</sequence>
<keyword evidence="1" id="KW-0812">Transmembrane</keyword>
<reference evidence="2 3" key="1">
    <citation type="submission" date="2019-04" db="EMBL/GenBank/DDBJ databases">
        <authorList>
            <person name="Li M."/>
            <person name="Gao C."/>
        </authorList>
    </citation>
    <scope>NUCLEOTIDE SEQUENCE [LARGE SCALE GENOMIC DNA]</scope>
    <source>
        <strain evidence="2 3">BGMRC 2031</strain>
    </source>
</reference>
<comment type="caution">
    <text evidence="2">The sequence shown here is derived from an EMBL/GenBank/DDBJ whole genome shotgun (WGS) entry which is preliminary data.</text>
</comment>
<dbReference type="Proteomes" id="UP000305202">
    <property type="component" value="Unassembled WGS sequence"/>
</dbReference>
<feature type="transmembrane region" description="Helical" evidence="1">
    <location>
        <begin position="46"/>
        <end position="64"/>
    </location>
</feature>
<accession>A0ABY2SFE0</accession>
<protein>
    <submittedName>
        <fullName evidence="2">Uncharacterized protein</fullName>
    </submittedName>
</protein>
<keyword evidence="1" id="KW-0472">Membrane</keyword>
<dbReference type="RefSeq" id="WP_136993020.1">
    <property type="nucleotide sequence ID" value="NZ_SZPQ01000078.1"/>
</dbReference>
<evidence type="ECO:0000313" key="2">
    <source>
        <dbReference type="EMBL" id="TKI02439.1"/>
    </source>
</evidence>
<gene>
    <name evidence="2" type="ORF">FCN80_25025</name>
</gene>
<keyword evidence="1" id="KW-1133">Transmembrane helix</keyword>
<name>A0ABY2SFE0_9HYPH</name>
<organism evidence="2 3">
    <name type="scientific">Martelella alba</name>
    <dbReference type="NCBI Taxonomy" id="2590451"/>
    <lineage>
        <taxon>Bacteria</taxon>
        <taxon>Pseudomonadati</taxon>
        <taxon>Pseudomonadota</taxon>
        <taxon>Alphaproteobacteria</taxon>
        <taxon>Hyphomicrobiales</taxon>
        <taxon>Aurantimonadaceae</taxon>
        <taxon>Martelella</taxon>
    </lineage>
</organism>
<keyword evidence="3" id="KW-1185">Reference proteome</keyword>